<accession>A0A1G6SUJ1</accession>
<keyword evidence="11" id="KW-1133">Transmembrane helix</keyword>
<dbReference type="STRING" id="1391627.SAMN05216464_10160"/>
<evidence type="ECO:0000313" key="14">
    <source>
        <dbReference type="EMBL" id="SDD20600.1"/>
    </source>
</evidence>
<dbReference type="PRINTS" id="PR00344">
    <property type="entry name" value="BCTRLSENSOR"/>
</dbReference>
<dbReference type="SUPFAM" id="SSF47384">
    <property type="entry name" value="Homodimeric domain of signal transducing histidine kinase"/>
    <property type="match status" value="1"/>
</dbReference>
<dbReference type="SMART" id="SM00448">
    <property type="entry name" value="REC"/>
    <property type="match status" value="2"/>
</dbReference>
<keyword evidence="11" id="KW-0472">Membrane</keyword>
<comment type="catalytic activity">
    <reaction evidence="1">
        <text>ATP + protein L-histidine = ADP + protein N-phospho-L-histidine.</text>
        <dbReference type="EC" id="2.7.13.3"/>
    </reaction>
</comment>
<dbReference type="CDD" id="cd16922">
    <property type="entry name" value="HATPase_EvgS-ArcB-TorS-like"/>
    <property type="match status" value="1"/>
</dbReference>
<dbReference type="Pfam" id="PF07494">
    <property type="entry name" value="Reg_prop"/>
    <property type="match status" value="12"/>
</dbReference>
<dbReference type="Gene3D" id="3.30.565.10">
    <property type="entry name" value="Histidine kinase-like ATPase, C-terminal domain"/>
    <property type="match status" value="1"/>
</dbReference>
<dbReference type="CDD" id="cd00156">
    <property type="entry name" value="REC"/>
    <property type="match status" value="1"/>
</dbReference>
<keyword evidence="6 14" id="KW-0418">Kinase</keyword>
<dbReference type="PANTHER" id="PTHR45339:SF1">
    <property type="entry name" value="HYBRID SIGNAL TRANSDUCTION HISTIDINE KINASE J"/>
    <property type="match status" value="1"/>
</dbReference>
<dbReference type="InterPro" id="IPR004358">
    <property type="entry name" value="Sig_transdc_His_kin-like_C"/>
</dbReference>
<dbReference type="Gene3D" id="2.130.10.10">
    <property type="entry name" value="YVTN repeat-like/Quinoprotein amine dehydrogenase"/>
    <property type="match status" value="2"/>
</dbReference>
<dbReference type="PROSITE" id="PS50110">
    <property type="entry name" value="RESPONSE_REGULATORY"/>
    <property type="match status" value="2"/>
</dbReference>
<dbReference type="SUPFAM" id="SSF63829">
    <property type="entry name" value="Calcium-dependent phosphotriesterase"/>
    <property type="match status" value="3"/>
</dbReference>
<evidence type="ECO:0000256" key="6">
    <source>
        <dbReference type="ARBA" id="ARBA00022777"/>
    </source>
</evidence>
<dbReference type="InterPro" id="IPR011006">
    <property type="entry name" value="CheY-like_superfamily"/>
</dbReference>
<reference evidence="14 15" key="1">
    <citation type="submission" date="2016-10" db="EMBL/GenBank/DDBJ databases">
        <authorList>
            <person name="de Groot N.N."/>
        </authorList>
    </citation>
    <scope>NUCLEOTIDE SEQUENCE [LARGE SCALE GENOMIC DNA]</scope>
    <source>
        <strain evidence="14 15">47C3B</strain>
    </source>
</reference>
<dbReference type="InterPro" id="IPR036097">
    <property type="entry name" value="HisK_dim/P_sf"/>
</dbReference>
<dbReference type="Pfam" id="PF00512">
    <property type="entry name" value="HisKA"/>
    <property type="match status" value="1"/>
</dbReference>
<keyword evidence="15" id="KW-1185">Reference proteome</keyword>
<gene>
    <name evidence="14" type="ORF">SAMN05216464_10160</name>
</gene>
<feature type="domain" description="Response regulatory" evidence="13">
    <location>
        <begin position="1307"/>
        <end position="1422"/>
    </location>
</feature>
<dbReference type="SUPFAM" id="SSF52172">
    <property type="entry name" value="CheY-like"/>
    <property type="match status" value="2"/>
</dbReference>
<dbReference type="InterPro" id="IPR013783">
    <property type="entry name" value="Ig-like_fold"/>
</dbReference>
<dbReference type="GO" id="GO:0005524">
    <property type="term" value="F:ATP binding"/>
    <property type="evidence" value="ECO:0007669"/>
    <property type="project" value="UniProtKB-KW"/>
</dbReference>
<dbReference type="Proteomes" id="UP000199072">
    <property type="component" value="Unassembled WGS sequence"/>
</dbReference>
<feature type="coiled-coil region" evidence="10">
    <location>
        <begin position="826"/>
        <end position="916"/>
    </location>
</feature>
<keyword evidence="11" id="KW-0812">Transmembrane</keyword>
<dbReference type="Pfam" id="PF00072">
    <property type="entry name" value="Response_reg"/>
    <property type="match status" value="2"/>
</dbReference>
<dbReference type="InterPro" id="IPR011110">
    <property type="entry name" value="Reg_prop"/>
</dbReference>
<evidence type="ECO:0000256" key="8">
    <source>
        <dbReference type="ARBA" id="ARBA00023012"/>
    </source>
</evidence>
<dbReference type="SMART" id="SM00387">
    <property type="entry name" value="HATPase_c"/>
    <property type="match status" value="1"/>
</dbReference>
<dbReference type="FunFam" id="3.30.565.10:FF:000078">
    <property type="entry name" value="Two-component sensor histidine kinase"/>
    <property type="match status" value="1"/>
</dbReference>
<keyword evidence="5" id="KW-0547">Nucleotide-binding</keyword>
<dbReference type="RefSeq" id="WP_091142305.1">
    <property type="nucleotide sequence ID" value="NZ_FNAI01000001.1"/>
</dbReference>
<keyword evidence="10" id="KW-0175">Coiled coil</keyword>
<name>A0A1G6SUJ1_9SPHI</name>
<dbReference type="InterPro" id="IPR005467">
    <property type="entry name" value="His_kinase_dom"/>
</dbReference>
<dbReference type="InterPro" id="IPR011123">
    <property type="entry name" value="Y_Y_Y"/>
</dbReference>
<evidence type="ECO:0000313" key="15">
    <source>
        <dbReference type="Proteomes" id="UP000199072"/>
    </source>
</evidence>
<dbReference type="InterPro" id="IPR001789">
    <property type="entry name" value="Sig_transdc_resp-reg_receiver"/>
</dbReference>
<evidence type="ECO:0000256" key="11">
    <source>
        <dbReference type="SAM" id="Phobius"/>
    </source>
</evidence>
<dbReference type="CDD" id="cd00082">
    <property type="entry name" value="HisKA"/>
    <property type="match status" value="1"/>
</dbReference>
<dbReference type="EMBL" id="FNAI01000001">
    <property type="protein sequence ID" value="SDD20600.1"/>
    <property type="molecule type" value="Genomic_DNA"/>
</dbReference>
<feature type="modified residue" description="4-aspartylphosphate" evidence="9">
    <location>
        <position position="1356"/>
    </location>
</feature>
<sequence length="1428" mass="160227">MKGLKLYLTLFFQAISLWVIAQNKPIHFQHIGSRENLSELNISDMVQDSRGFIWVATRDGLNRYDGNKFKVFRNIINDKTSLSTNYLNDIAEDKNGDLWIATSGGGINKYDRKKNRFYRYQHTDGQTNSIASNYIIKLAFDKNGTLWIATLKNGLDSYNISQNKFTHYVYNKDDAGSLNDDNLRSLYADSKNNIWVGTSYGGLNLFNRANKSFTHFKHDEKVKGSLAANKVTCIFEDSSNRLWVGLTNGGLNLFDATTQTFKVFKNDPKNSNSIAYNSILCLAEDDNHNLWIGTENGGLSILSPDLTKFITYAHDDVDISSLTSNSVDVIMKDKIGNMWISAFASGINLYKKTRNNFAHYKHNSSSNSLSNDFVLSLCEDSQHNIWAGTDGGGLNEFNPQTGNFKVYKNNEADKSSISGNYILALKQDDNDNLWIGTWGNGVSVMNASSHKFRNYQHNDDDSTSLSGNNIYAITTTADHKVWIGTLGQGLELFNPKTNSFIHYRHNINDPKSLSSDNINSLFCDSKGTLWIGTNDAGFDIYNPQTNSFTNFKHETAKNSLSNNTALDIFEDHLGNIWICTYDGLNRFDPKTGKFTVFKTKDGLPNDYTYAIKEDNGGNLWISTNNGISRFDPVKETFRNYTIMDGLQADEFKPHSAVKAHDGRLYFGGVNGFNVFNPNDVIDSSYNPPLILSDFQIFNKSVPVAQRADDPSPLKQDISETKTITLSHEESVISFEFVSLDFAPVNKKNYAYQLVGFDKGWNYVGNKNTATYTNLPAGDYSFNVKSQNSDGKWSKRELSIQLIILPPFWLTWWFIILAALLIFAVIYGLYRLKVNTIEKQKARLEEQVSERTAEVISQSEELKKQAESLQSLNSELQVQSEELQALNEELLSQSEELEIHMNQEQQAREEADKANQAKSVFLATMSHEIRTPMNGVIGMASLLSETDLNSEQRDYTDTIMACGDSLVSVINDILDFSKIESGKMDMEQEDFDLRHCIEEVMDIFSPIASQQELELVYQIDPALPFQIVGDSLRLKQVITNLTSNALKFTQKGEVFIKVFLSKTLENNEIEIGFSVMDTGIGIATEKLPNLFNAFWQADSSTTRKYGGTGLGLVISERLVKLMGGEIWVESVFGEGSVFVFTVKVAISKKQSKYVPLVFNTADLKGKKVLIVDDNQTNRFILQMQLEQWGLITVAAASAIEALELLTAARNFNLVITDMEMPETDGVVLAKAIKQEFTNLPVIMLSSIGDSSKSKYPGLFSAILTKPVKQNQLGKSIQAELKGVGNLSVTENKPVKLLDENFAIQYPLHIMVAEDNEVNQKLISRMLTKLGYNFELAINGLETLDKIKSKNFDVILMDVQMPEMDGFEATRSIRKSNINQPFIIAMTANAGPDDRDLCISEGMDDYIAKPMKTEGLIAVLKAAHKMVKRK</sequence>
<dbReference type="CDD" id="cd17546">
    <property type="entry name" value="REC_hyHK_CKI1_RcsC-like"/>
    <property type="match status" value="1"/>
</dbReference>
<evidence type="ECO:0000256" key="1">
    <source>
        <dbReference type="ARBA" id="ARBA00000085"/>
    </source>
</evidence>
<feature type="domain" description="Response regulatory" evidence="13">
    <location>
        <begin position="1166"/>
        <end position="1279"/>
    </location>
</feature>
<dbReference type="SMART" id="SM00388">
    <property type="entry name" value="HisKA"/>
    <property type="match status" value="1"/>
</dbReference>
<evidence type="ECO:0000256" key="9">
    <source>
        <dbReference type="PROSITE-ProRule" id="PRU00169"/>
    </source>
</evidence>
<feature type="transmembrane region" description="Helical" evidence="11">
    <location>
        <begin position="808"/>
        <end position="829"/>
    </location>
</feature>
<evidence type="ECO:0000256" key="7">
    <source>
        <dbReference type="ARBA" id="ARBA00022840"/>
    </source>
</evidence>
<dbReference type="InterPro" id="IPR003661">
    <property type="entry name" value="HisK_dim/P_dom"/>
</dbReference>
<evidence type="ECO:0000256" key="5">
    <source>
        <dbReference type="ARBA" id="ARBA00022741"/>
    </source>
</evidence>
<dbReference type="Gene3D" id="2.60.40.10">
    <property type="entry name" value="Immunoglobulins"/>
    <property type="match status" value="1"/>
</dbReference>
<dbReference type="GO" id="GO:0000155">
    <property type="term" value="F:phosphorelay sensor kinase activity"/>
    <property type="evidence" value="ECO:0007669"/>
    <property type="project" value="InterPro"/>
</dbReference>
<dbReference type="PROSITE" id="PS50109">
    <property type="entry name" value="HIS_KIN"/>
    <property type="match status" value="1"/>
</dbReference>
<keyword evidence="7" id="KW-0067">ATP-binding</keyword>
<dbReference type="OrthoDB" id="9809670at2"/>
<keyword evidence="4" id="KW-0808">Transferase</keyword>
<dbReference type="Pfam" id="PF02518">
    <property type="entry name" value="HATPase_c"/>
    <property type="match status" value="1"/>
</dbReference>
<keyword evidence="3 9" id="KW-0597">Phosphoprotein</keyword>
<evidence type="ECO:0000256" key="10">
    <source>
        <dbReference type="SAM" id="Coils"/>
    </source>
</evidence>
<dbReference type="FunFam" id="2.60.40.10:FF:000791">
    <property type="entry name" value="Two-component system sensor histidine kinase/response regulator"/>
    <property type="match status" value="1"/>
</dbReference>
<feature type="domain" description="Histidine kinase" evidence="12">
    <location>
        <begin position="923"/>
        <end position="1145"/>
    </location>
</feature>
<evidence type="ECO:0000256" key="3">
    <source>
        <dbReference type="ARBA" id="ARBA00022553"/>
    </source>
</evidence>
<dbReference type="SUPFAM" id="SSF55874">
    <property type="entry name" value="ATPase domain of HSP90 chaperone/DNA topoisomerase II/histidine kinase"/>
    <property type="match status" value="1"/>
</dbReference>
<evidence type="ECO:0000256" key="2">
    <source>
        <dbReference type="ARBA" id="ARBA00012438"/>
    </source>
</evidence>
<evidence type="ECO:0000259" key="13">
    <source>
        <dbReference type="PROSITE" id="PS50110"/>
    </source>
</evidence>
<dbReference type="InterPro" id="IPR015943">
    <property type="entry name" value="WD40/YVTN_repeat-like_dom_sf"/>
</dbReference>
<evidence type="ECO:0000256" key="4">
    <source>
        <dbReference type="ARBA" id="ARBA00022679"/>
    </source>
</evidence>
<organism evidence="14 15">
    <name type="scientific">Mucilaginibacter pineti</name>
    <dbReference type="NCBI Taxonomy" id="1391627"/>
    <lineage>
        <taxon>Bacteria</taxon>
        <taxon>Pseudomonadati</taxon>
        <taxon>Bacteroidota</taxon>
        <taxon>Sphingobacteriia</taxon>
        <taxon>Sphingobacteriales</taxon>
        <taxon>Sphingobacteriaceae</taxon>
        <taxon>Mucilaginibacter</taxon>
    </lineage>
</organism>
<dbReference type="Gene3D" id="1.10.287.130">
    <property type="match status" value="1"/>
</dbReference>
<dbReference type="InterPro" id="IPR036890">
    <property type="entry name" value="HATPase_C_sf"/>
</dbReference>
<dbReference type="InterPro" id="IPR003594">
    <property type="entry name" value="HATPase_dom"/>
</dbReference>
<dbReference type="PANTHER" id="PTHR45339">
    <property type="entry name" value="HYBRID SIGNAL TRANSDUCTION HISTIDINE KINASE J"/>
    <property type="match status" value="1"/>
</dbReference>
<dbReference type="FunFam" id="1.10.287.130:FF:000002">
    <property type="entry name" value="Two-component osmosensing histidine kinase"/>
    <property type="match status" value="1"/>
</dbReference>
<feature type="modified residue" description="4-aspartylphosphate" evidence="9">
    <location>
        <position position="1216"/>
    </location>
</feature>
<dbReference type="Gene3D" id="3.40.50.2300">
    <property type="match status" value="2"/>
</dbReference>
<dbReference type="Pfam" id="PF07495">
    <property type="entry name" value="Y_Y_Y"/>
    <property type="match status" value="1"/>
</dbReference>
<proteinExistence type="predicted"/>
<protein>
    <recommendedName>
        <fullName evidence="2">histidine kinase</fullName>
        <ecNumber evidence="2">2.7.13.3</ecNumber>
    </recommendedName>
</protein>
<keyword evidence="8" id="KW-0902">Two-component regulatory system</keyword>
<dbReference type="EC" id="2.7.13.3" evidence="2"/>
<evidence type="ECO:0000259" key="12">
    <source>
        <dbReference type="PROSITE" id="PS50109"/>
    </source>
</evidence>